<keyword evidence="1" id="KW-0472">Membrane</keyword>
<protein>
    <submittedName>
        <fullName evidence="2">Uncharacterized protein</fullName>
    </submittedName>
</protein>
<sequence length="601" mass="69173">MATNNPLLTDYNTMEQINQENDLTAIEVQRGVGSYFPIFVSLGITLYGFYLFLQTIVESSIVIYGTLTFLGVLLVYIEHHRAGLISDYLGSRLEKLVNKLATIPTIGLMVGMAITVLFIALDTWGAMQSADSIERMLVNGIVKNSEQYKLEDAKAKSGVNEANVYQTQLREWRTAKSSHDSSCDKAWRLPTYRTKNGECKDKFTQSEPTKVSSAGGTIPIATYNSMEAQAKKDVAGYRKMFFWVFLGFSILLNYFAMASFFNQYRAKRKELTAEVIDELTNRMELMNAEKINKLSLSTKAQKQKLEEKNVIDVEIEKETYNIVIAKRAKALTRKREIPLKIANNESLMENTKAGHVVNPFANDSEFDPHNQYKHNGKIYHHNDPITTEEQAMAKSSMYFGENSKRNAEFKGDVEWLSDTELKTHSISNWKQDIFFNVDDLIKLVDNNIAFFCVSSFGLSKRIKSEEKYLQFEAFCYDRQKERDSLNNVTVQPLNEEQENNLQNTQPLNESVITKKKETEPLNESVKRMDLKNYSTGDLELIDLLWKQRTVKRNDQLETRDNVLKIIGDNKNNTLRLRNLYKKLLEDDYIYKRVGYFAKVEI</sequence>
<proteinExistence type="predicted"/>
<feature type="transmembrane region" description="Helical" evidence="1">
    <location>
        <begin position="59"/>
        <end position="79"/>
    </location>
</feature>
<feature type="transmembrane region" description="Helical" evidence="1">
    <location>
        <begin position="35"/>
        <end position="53"/>
    </location>
</feature>
<name>A0A6S6TBN3_9BACT</name>
<evidence type="ECO:0000256" key="1">
    <source>
        <dbReference type="SAM" id="Phobius"/>
    </source>
</evidence>
<keyword evidence="1" id="KW-1133">Transmembrane helix</keyword>
<gene>
    <name evidence="2" type="ORF">HELGO_WM8490</name>
</gene>
<keyword evidence="1" id="KW-0812">Transmembrane</keyword>
<reference evidence="2" key="1">
    <citation type="submission" date="2020-01" db="EMBL/GenBank/DDBJ databases">
        <authorList>
            <person name="Meier V. D."/>
            <person name="Meier V D."/>
        </authorList>
    </citation>
    <scope>NUCLEOTIDE SEQUENCE</scope>
    <source>
        <strain evidence="2">HLG_WM_MAG_04</strain>
    </source>
</reference>
<organism evidence="2">
    <name type="scientific">uncultured Sulfurovum sp</name>
    <dbReference type="NCBI Taxonomy" id="269237"/>
    <lineage>
        <taxon>Bacteria</taxon>
        <taxon>Pseudomonadati</taxon>
        <taxon>Campylobacterota</taxon>
        <taxon>Epsilonproteobacteria</taxon>
        <taxon>Campylobacterales</taxon>
        <taxon>Sulfurovaceae</taxon>
        <taxon>Sulfurovum</taxon>
        <taxon>environmental samples</taxon>
    </lineage>
</organism>
<feature type="transmembrane region" description="Helical" evidence="1">
    <location>
        <begin position="100"/>
        <end position="121"/>
    </location>
</feature>
<dbReference type="AlphaFoldDB" id="A0A6S6TBN3"/>
<accession>A0A6S6TBN3</accession>
<evidence type="ECO:0000313" key="2">
    <source>
        <dbReference type="EMBL" id="CAA6818232.1"/>
    </source>
</evidence>
<feature type="transmembrane region" description="Helical" evidence="1">
    <location>
        <begin position="240"/>
        <end position="261"/>
    </location>
</feature>
<dbReference type="EMBL" id="CACVAX010000052">
    <property type="protein sequence ID" value="CAA6818232.1"/>
    <property type="molecule type" value="Genomic_DNA"/>
</dbReference>